<dbReference type="Proteomes" id="UP000095286">
    <property type="component" value="Unplaced"/>
</dbReference>
<dbReference type="WBParaSite" id="RSKR_0001168500.1">
    <property type="protein sequence ID" value="RSKR_0001168500.1"/>
    <property type="gene ID" value="RSKR_0001168500"/>
</dbReference>
<organism evidence="1 2">
    <name type="scientific">Rhabditophanes sp. KR3021</name>
    <dbReference type="NCBI Taxonomy" id="114890"/>
    <lineage>
        <taxon>Eukaryota</taxon>
        <taxon>Metazoa</taxon>
        <taxon>Ecdysozoa</taxon>
        <taxon>Nematoda</taxon>
        <taxon>Chromadorea</taxon>
        <taxon>Rhabditida</taxon>
        <taxon>Tylenchina</taxon>
        <taxon>Panagrolaimomorpha</taxon>
        <taxon>Strongyloidoidea</taxon>
        <taxon>Alloionematidae</taxon>
        <taxon>Rhabditophanes</taxon>
    </lineage>
</organism>
<proteinExistence type="predicted"/>
<evidence type="ECO:0000313" key="2">
    <source>
        <dbReference type="WBParaSite" id="RSKR_0001168500.1"/>
    </source>
</evidence>
<reference evidence="2" key="1">
    <citation type="submission" date="2016-11" db="UniProtKB">
        <authorList>
            <consortium name="WormBaseParasite"/>
        </authorList>
    </citation>
    <scope>IDENTIFICATION</scope>
    <source>
        <strain evidence="2">KR3021</strain>
    </source>
</reference>
<protein>
    <submittedName>
        <fullName evidence="2">RMI1_N domain-containing protein</fullName>
    </submittedName>
</protein>
<evidence type="ECO:0000313" key="1">
    <source>
        <dbReference type="Proteomes" id="UP000095286"/>
    </source>
</evidence>
<accession>A0AC35UHK6</accession>
<sequence>MINCSSSLEKCFEEWHIPIHSRWAEEVLKHHKFVNSNIDTFKFAFDQWKNEDISLTTKSHQFDFIPKDGIGSFEAKHILQVNWIIRIDVSLHSQYLELTQEVGNLNFFHGDDSDDDMKEVETSKKNTTNRVLKMELTDGKNIFYGIEKEFINGLDELTPTGCKILLKGNISNSHKTLILRKDNVQVLGGEFSYSKTKKIQKIEEDLKIEEDQCYKTKCANKIKLPKIMTNNNSNIFWNKTITFPVTPSLLDCMRGNVKASKQPTQKVNRITEIEENIVPKALCQVHSEVSHRANNPQKSLLNVSTGKKMTSTNNYCLPNSSTSSDKNLRMIGNNFDSPLDTGTTFNSFTQNDILQSKKMPLCKIKQTDRNVGNVNQTFKPSFGIDKETKSTAQFENLFARNVSTNENSNDFSKQIAGNYGMNFTRKSAVTFGKESVAYQTAYNNLGSANSNDKGTKVDENKHFWNSVMDTPTASKQSQAIVNKSLTSQIGSKRIMQSPSIEYIGTFAAPPERKTQSTQQVFDPSQSVRIETISEARSSLKQAFFYHETCIKGRVSEILSNIRIVENNWFMKVELSDHLGTTLYCTIDPNLLTKYVGMTTEEATKLKKVGSQKAKDEANKCLLALKEQLLENQLLFTLEIHTSTRKSAIIKNIKKVIEPDFFI</sequence>
<name>A0AC35UHK6_9BILA</name>